<comment type="caution">
    <text evidence="1">The sequence shown here is derived from an EMBL/GenBank/DDBJ whole genome shotgun (WGS) entry which is preliminary data.</text>
</comment>
<evidence type="ECO:0000313" key="2">
    <source>
        <dbReference type="Proteomes" id="UP001642409"/>
    </source>
</evidence>
<proteinExistence type="predicted"/>
<gene>
    <name evidence="1" type="ORF">HINF_LOCUS16100</name>
</gene>
<organism evidence="1 2">
    <name type="scientific">Hexamita inflata</name>
    <dbReference type="NCBI Taxonomy" id="28002"/>
    <lineage>
        <taxon>Eukaryota</taxon>
        <taxon>Metamonada</taxon>
        <taxon>Diplomonadida</taxon>
        <taxon>Hexamitidae</taxon>
        <taxon>Hexamitinae</taxon>
        <taxon>Hexamita</taxon>
    </lineage>
</organism>
<sequence length="1018" mass="119335">MTLNDCTMLMNMLKCYPDEDLFLQVGQRVIRIFDGQMQVKKEFPIIPLDPEQYDHHIFCQGYILAQNGQQYHTVINDGIIYVQILHAIYILEDLTLRFLCDFPSTSGQTSGLRGEIFSLNNKLYAYNHGSFFVFDNNKFKFYKHVENFDFGNRLQQFFFCSFAENLFCITQNVINRVHNDLSFEILYEATSELEFLIPEGGIIMMAPKNSDDVVAVNMISFELIDFQKDKPDIAQKFAHLVEISHKDFSALNASYIQESEEIYNKQRKLNAIQQLFYFGDCGLQLKPEYQKLLFGEDFPELCKQKYNAFMKTKINARYVQETMKFLKEVKSDISYECDTEPPVTEKYLHKCQLLNVMKLSPKLDVYMAVEDGFIHIIDKDMKVLHQIQVDFDYYAGQEQFNYVQAADERKSCLTKILLQSVVMCKGYLYFQAFNLIYKLSNTNLEVVGDMPVIDLDYFEMYPQSLFNVGEEISMNSSLYQFFMLHNNKLKFRDVAGSYEFQFCDNTVQWSDEDYNVSISKNMEHLKQFDTPVSSIISFCQSGVIIVHSEECFKVYIIDFINCRMKELENDQRFGYENIINHITIGGAGIQLKDEILVELFDADFPAQIRRVYDEYLEKCVQEYPGLGVQLNQLIESAKDQLPADYESRLNVIPEKKIAKRPKPEVLNDFQLMNVVKLRADLDLYLVVEDNYIYIVNQEQKVFGKYWVNYDMYPGYHSEKYYEGEMITNYSCQYNATIFNGEIYIMKFEAVFKISNRQLVYVASIPGYDQDTVKVSVYFNTGLFVKNNNLYAFTDNGNVFQLIDQKFVYQFNDDKQFYQFCDQVITYDRCSNQFQTLEGETLLDLSVKKIQFIINQGGVIVFLHSPRDKQKQYFLVDFVNNNVKQFSANDLYDFNILCSSKILGPAGIEVKQKDVVEILGGDLFRKQVYDHYGKFVRKQEQILNWNREVNQLLTFSVLSSYFRDRFNTKLVYYRKQLTVVYKNAKTIIKYVRINVNKVITDSQVFIEKFNAVFDASAIQ</sequence>
<evidence type="ECO:0000313" key="1">
    <source>
        <dbReference type="EMBL" id="CAL5999196.1"/>
    </source>
</evidence>
<name>A0ABP1HPG1_9EUKA</name>
<dbReference type="Proteomes" id="UP001642409">
    <property type="component" value="Unassembled WGS sequence"/>
</dbReference>
<reference evidence="1 2" key="1">
    <citation type="submission" date="2024-07" db="EMBL/GenBank/DDBJ databases">
        <authorList>
            <person name="Akdeniz Z."/>
        </authorList>
    </citation>
    <scope>NUCLEOTIDE SEQUENCE [LARGE SCALE GENOMIC DNA]</scope>
</reference>
<accession>A0ABP1HPG1</accession>
<dbReference type="EMBL" id="CAXDID020000039">
    <property type="protein sequence ID" value="CAL5999196.1"/>
    <property type="molecule type" value="Genomic_DNA"/>
</dbReference>
<keyword evidence="2" id="KW-1185">Reference proteome</keyword>
<protein>
    <submittedName>
        <fullName evidence="1">Uncharacterized protein</fullName>
    </submittedName>
</protein>